<dbReference type="GO" id="GO:0046677">
    <property type="term" value="P:response to antibiotic"/>
    <property type="evidence" value="ECO:0007669"/>
    <property type="project" value="InterPro"/>
</dbReference>
<evidence type="ECO:0000259" key="5">
    <source>
        <dbReference type="Pfam" id="PF13354"/>
    </source>
</evidence>
<accession>A0A9D1WBZ5</accession>
<dbReference type="GO" id="GO:0030655">
    <property type="term" value="P:beta-lactam antibiotic catabolic process"/>
    <property type="evidence" value="ECO:0007669"/>
    <property type="project" value="InterPro"/>
</dbReference>
<evidence type="ECO:0000313" key="7">
    <source>
        <dbReference type="Proteomes" id="UP000886829"/>
    </source>
</evidence>
<evidence type="ECO:0000313" key="6">
    <source>
        <dbReference type="EMBL" id="HIX56119.1"/>
    </source>
</evidence>
<evidence type="ECO:0000256" key="1">
    <source>
        <dbReference type="ARBA" id="ARBA00001526"/>
    </source>
</evidence>
<evidence type="ECO:0000256" key="3">
    <source>
        <dbReference type="ARBA" id="ARBA00012865"/>
    </source>
</evidence>
<name>A0A9D1WBZ5_9GAMM</name>
<protein>
    <recommendedName>
        <fullName evidence="3">beta-lactamase</fullName>
        <ecNumber evidence="3">3.5.2.6</ecNumber>
    </recommendedName>
</protein>
<sequence>MPRSTSSLLSKTGLFLLMFSSAVLSVATATESIASETVVTAAEAASPTRATLEVFDLAQVAQDYELAHATAQKQGVAGEQFFWFYDQERQAALSQKIAAITKDFSGFLGVSVISPSGLVLLANDTDFPLMSVLKMPLVYVVALEMQRRGDNLDSLVSCGRSCLNADTYSPMFEQLVSNGFSNVDGIPVRNADGTRLCFPLRLLISYAVGKSDNNACDLLISNYLGGPQNVERALRELGLERTKVAVTEGEMGINVELSYQNSASMLDMAKMFALYANDDRITPEVRQLIDQSMLFNQHGTTRVRAGVALSLERAGLSLENLRQQGQLEIFDKTGMGGINSKGQRIAVNDLALIRLFGQQWVVAISAKNVKDVQSQSVKEAERVIQQVVAAIFDEVLKAR</sequence>
<organism evidence="6 7">
    <name type="scientific">Candidatus Anaerobiospirillum pullistercoris</name>
    <dbReference type="NCBI Taxonomy" id="2838452"/>
    <lineage>
        <taxon>Bacteria</taxon>
        <taxon>Pseudomonadati</taxon>
        <taxon>Pseudomonadota</taxon>
        <taxon>Gammaproteobacteria</taxon>
        <taxon>Aeromonadales</taxon>
        <taxon>Succinivibrionaceae</taxon>
        <taxon>Anaerobiospirillum</taxon>
    </lineage>
</organism>
<dbReference type="InterPro" id="IPR045155">
    <property type="entry name" value="Beta-lactam_cat"/>
</dbReference>
<comment type="similarity">
    <text evidence="2">Belongs to the class-A beta-lactamase family.</text>
</comment>
<feature type="chain" id="PRO_5038846585" description="beta-lactamase" evidence="4">
    <location>
        <begin position="30"/>
        <end position="399"/>
    </location>
</feature>
<keyword evidence="6" id="KW-0378">Hydrolase</keyword>
<feature type="signal peptide" evidence="4">
    <location>
        <begin position="1"/>
        <end position="29"/>
    </location>
</feature>
<dbReference type="GO" id="GO:0008800">
    <property type="term" value="F:beta-lactamase activity"/>
    <property type="evidence" value="ECO:0007669"/>
    <property type="project" value="UniProtKB-EC"/>
</dbReference>
<dbReference type="PANTHER" id="PTHR35333:SF3">
    <property type="entry name" value="BETA-LACTAMASE-TYPE TRANSPEPTIDASE FOLD CONTAINING PROTEIN"/>
    <property type="match status" value="1"/>
</dbReference>
<dbReference type="AlphaFoldDB" id="A0A9D1WBZ5"/>
<dbReference type="EC" id="3.5.2.6" evidence="3"/>
<comment type="caution">
    <text evidence="6">The sequence shown here is derived from an EMBL/GenBank/DDBJ whole genome shotgun (WGS) entry which is preliminary data.</text>
</comment>
<feature type="domain" description="Beta-lactamase class A catalytic" evidence="5">
    <location>
        <begin position="122"/>
        <end position="364"/>
    </location>
</feature>
<keyword evidence="4" id="KW-0732">Signal</keyword>
<dbReference type="Proteomes" id="UP000886829">
    <property type="component" value="Unassembled WGS sequence"/>
</dbReference>
<dbReference type="SUPFAM" id="SSF56601">
    <property type="entry name" value="beta-lactamase/transpeptidase-like"/>
    <property type="match status" value="1"/>
</dbReference>
<evidence type="ECO:0000256" key="4">
    <source>
        <dbReference type="SAM" id="SignalP"/>
    </source>
</evidence>
<gene>
    <name evidence="6" type="ORF">H9850_01450</name>
</gene>
<dbReference type="EMBL" id="DXEV01000030">
    <property type="protein sequence ID" value="HIX56119.1"/>
    <property type="molecule type" value="Genomic_DNA"/>
</dbReference>
<dbReference type="PANTHER" id="PTHR35333">
    <property type="entry name" value="BETA-LACTAMASE"/>
    <property type="match status" value="1"/>
</dbReference>
<dbReference type="InterPro" id="IPR000871">
    <property type="entry name" value="Beta-lactam_class-A"/>
</dbReference>
<proteinExistence type="inferred from homology"/>
<dbReference type="Gene3D" id="3.40.710.10">
    <property type="entry name" value="DD-peptidase/beta-lactamase superfamily"/>
    <property type="match status" value="1"/>
</dbReference>
<evidence type="ECO:0000256" key="2">
    <source>
        <dbReference type="ARBA" id="ARBA00009009"/>
    </source>
</evidence>
<comment type="catalytic activity">
    <reaction evidence="1">
        <text>a beta-lactam + H2O = a substituted beta-amino acid</text>
        <dbReference type="Rhea" id="RHEA:20401"/>
        <dbReference type="ChEBI" id="CHEBI:15377"/>
        <dbReference type="ChEBI" id="CHEBI:35627"/>
        <dbReference type="ChEBI" id="CHEBI:140347"/>
        <dbReference type="EC" id="3.5.2.6"/>
    </reaction>
</comment>
<reference evidence="6" key="1">
    <citation type="journal article" date="2021" name="PeerJ">
        <title>Extensive microbial diversity within the chicken gut microbiome revealed by metagenomics and culture.</title>
        <authorList>
            <person name="Gilroy R."/>
            <person name="Ravi A."/>
            <person name="Getino M."/>
            <person name="Pursley I."/>
            <person name="Horton D.L."/>
            <person name="Alikhan N.F."/>
            <person name="Baker D."/>
            <person name="Gharbi K."/>
            <person name="Hall N."/>
            <person name="Watson M."/>
            <person name="Adriaenssens E.M."/>
            <person name="Foster-Nyarko E."/>
            <person name="Jarju S."/>
            <person name="Secka A."/>
            <person name="Antonio M."/>
            <person name="Oren A."/>
            <person name="Chaudhuri R.R."/>
            <person name="La Ragione R."/>
            <person name="Hildebrand F."/>
            <person name="Pallen M.J."/>
        </authorList>
    </citation>
    <scope>NUCLEOTIDE SEQUENCE</scope>
    <source>
        <strain evidence="6">USASDec5-558</strain>
    </source>
</reference>
<reference evidence="6" key="2">
    <citation type="submission" date="2021-04" db="EMBL/GenBank/DDBJ databases">
        <authorList>
            <person name="Gilroy R."/>
        </authorList>
    </citation>
    <scope>NUCLEOTIDE SEQUENCE</scope>
    <source>
        <strain evidence="6">USASDec5-558</strain>
    </source>
</reference>
<dbReference type="Pfam" id="PF13354">
    <property type="entry name" value="Beta-lactamase2"/>
    <property type="match status" value="1"/>
</dbReference>
<dbReference type="InterPro" id="IPR012338">
    <property type="entry name" value="Beta-lactam/transpept-like"/>
</dbReference>